<gene>
    <name evidence="3" type="ORF">HK099_002444</name>
</gene>
<dbReference type="EMBL" id="JADGJW010001802">
    <property type="protein sequence ID" value="KAJ3200972.1"/>
    <property type="molecule type" value="Genomic_DNA"/>
</dbReference>
<keyword evidence="4" id="KW-1185">Reference proteome</keyword>
<dbReference type="InterPro" id="IPR013783">
    <property type="entry name" value="Ig-like_fold"/>
</dbReference>
<proteinExistence type="predicted"/>
<dbReference type="CDD" id="cd00063">
    <property type="entry name" value="FN3"/>
    <property type="match status" value="1"/>
</dbReference>
<dbReference type="Proteomes" id="UP001211065">
    <property type="component" value="Unassembled WGS sequence"/>
</dbReference>
<feature type="non-terminal residue" evidence="3">
    <location>
        <position position="160"/>
    </location>
</feature>
<dbReference type="SUPFAM" id="SSF49265">
    <property type="entry name" value="Fibronectin type III"/>
    <property type="match status" value="1"/>
</dbReference>
<protein>
    <recommendedName>
        <fullName evidence="2">Fibronectin type-III domain-containing protein</fullName>
    </recommendedName>
</protein>
<evidence type="ECO:0000256" key="1">
    <source>
        <dbReference type="SAM" id="MobiDB-lite"/>
    </source>
</evidence>
<dbReference type="InterPro" id="IPR036116">
    <property type="entry name" value="FN3_sf"/>
</dbReference>
<dbReference type="InterPro" id="IPR003961">
    <property type="entry name" value="FN3_dom"/>
</dbReference>
<organism evidence="3 4">
    <name type="scientific">Clydaea vesicula</name>
    <dbReference type="NCBI Taxonomy" id="447962"/>
    <lineage>
        <taxon>Eukaryota</taxon>
        <taxon>Fungi</taxon>
        <taxon>Fungi incertae sedis</taxon>
        <taxon>Chytridiomycota</taxon>
        <taxon>Chytridiomycota incertae sedis</taxon>
        <taxon>Chytridiomycetes</taxon>
        <taxon>Lobulomycetales</taxon>
        <taxon>Lobulomycetaceae</taxon>
        <taxon>Clydaea</taxon>
    </lineage>
</organism>
<dbReference type="PROSITE" id="PS50853">
    <property type="entry name" value="FN3"/>
    <property type="match status" value="1"/>
</dbReference>
<evidence type="ECO:0000313" key="3">
    <source>
        <dbReference type="EMBL" id="KAJ3200972.1"/>
    </source>
</evidence>
<accession>A0AAD5TSY8</accession>
<comment type="caution">
    <text evidence="3">The sequence shown here is derived from an EMBL/GenBank/DDBJ whole genome shotgun (WGS) entry which is preliminary data.</text>
</comment>
<dbReference type="Gene3D" id="2.60.40.10">
    <property type="entry name" value="Immunoglobulins"/>
    <property type="match status" value="1"/>
</dbReference>
<name>A0AAD5TSY8_9FUNG</name>
<feature type="domain" description="Fibronectin type-III" evidence="2">
    <location>
        <begin position="54"/>
        <end position="160"/>
    </location>
</feature>
<sequence length="160" mass="18359">MSRVGSALKLSAKEPETARDSTFIKPRASANVRPSLSNYNKNQKEFTHHLELYLPQSLRCYDVTGRNLTATWIELSETAEQEHQELLKKTNKTLLYQLSKSDETNDGVYTSVYEGAAKRFDVSGLVPLTNYKFKLRVKWEEDENEDAWSTKSIMCEVKTT</sequence>
<evidence type="ECO:0000313" key="4">
    <source>
        <dbReference type="Proteomes" id="UP001211065"/>
    </source>
</evidence>
<reference evidence="3" key="1">
    <citation type="submission" date="2020-05" db="EMBL/GenBank/DDBJ databases">
        <title>Phylogenomic resolution of chytrid fungi.</title>
        <authorList>
            <person name="Stajich J.E."/>
            <person name="Amses K."/>
            <person name="Simmons R."/>
            <person name="Seto K."/>
            <person name="Myers J."/>
            <person name="Bonds A."/>
            <person name="Quandt C.A."/>
            <person name="Barry K."/>
            <person name="Liu P."/>
            <person name="Grigoriev I."/>
            <person name="Longcore J.E."/>
            <person name="James T.Y."/>
        </authorList>
    </citation>
    <scope>NUCLEOTIDE SEQUENCE</scope>
    <source>
        <strain evidence="3">JEL0476</strain>
    </source>
</reference>
<dbReference type="AlphaFoldDB" id="A0AAD5TSY8"/>
<feature type="region of interest" description="Disordered" evidence="1">
    <location>
        <begin position="1"/>
        <end position="21"/>
    </location>
</feature>
<evidence type="ECO:0000259" key="2">
    <source>
        <dbReference type="PROSITE" id="PS50853"/>
    </source>
</evidence>